<dbReference type="OrthoDB" id="9776599at2"/>
<dbReference type="RefSeq" id="WP_134247411.1">
    <property type="nucleotide sequence ID" value="NZ_SNQI01000002.1"/>
</dbReference>
<evidence type="ECO:0000256" key="2">
    <source>
        <dbReference type="SAM" id="SignalP"/>
    </source>
</evidence>
<proteinExistence type="predicted"/>
<feature type="domain" description="EcxA zinc-binding" evidence="3">
    <location>
        <begin position="429"/>
        <end position="736"/>
    </location>
</feature>
<feature type="chain" id="PRO_5021393779" evidence="2">
    <location>
        <begin position="25"/>
        <end position="831"/>
    </location>
</feature>
<evidence type="ECO:0000313" key="6">
    <source>
        <dbReference type="EMBL" id="TEW75041.1"/>
    </source>
</evidence>
<feature type="domain" description="DUF5118" evidence="5">
    <location>
        <begin position="49"/>
        <end position="96"/>
    </location>
</feature>
<evidence type="ECO:0000256" key="1">
    <source>
        <dbReference type="SAM" id="MobiDB-lite"/>
    </source>
</evidence>
<dbReference type="Pfam" id="PF16313">
    <property type="entry name" value="DUF4953"/>
    <property type="match status" value="1"/>
</dbReference>
<evidence type="ECO:0000259" key="5">
    <source>
        <dbReference type="Pfam" id="PF17162"/>
    </source>
</evidence>
<feature type="domain" description="DUF5117" evidence="4">
    <location>
        <begin position="106"/>
        <end position="293"/>
    </location>
</feature>
<dbReference type="InterPro" id="IPR032534">
    <property type="entry name" value="EcxA_zinc-bd"/>
</dbReference>
<organism evidence="6 7">
    <name type="scientific">Gramella jeungdoensis</name>
    <dbReference type="NCBI Taxonomy" id="708091"/>
    <lineage>
        <taxon>Bacteria</taxon>
        <taxon>Pseudomonadati</taxon>
        <taxon>Bacteroidota</taxon>
        <taxon>Flavobacteriia</taxon>
        <taxon>Flavobacteriales</taxon>
        <taxon>Flavobacteriaceae</taxon>
        <taxon>Christiangramia</taxon>
    </lineage>
</organism>
<dbReference type="InterPro" id="IPR033428">
    <property type="entry name" value="DUF5118"/>
</dbReference>
<keyword evidence="7" id="KW-1185">Reference proteome</keyword>
<dbReference type="AlphaFoldDB" id="A0A4Y8AT21"/>
<sequence length="831" mass="94048">MTRKFFTTVLTLLLIVGVTSQADAQRKKKKDKETVKPTPPPKPKKGAIQPYAKVITKDAKTDDGLFKVHVVDDKYLFEIPDSLLEREMLMVTRIAKNTSNNQSFGGQKANTKVLRWQKKGKQILLRVVSHKVVADEALPVHEAVTNSNFEPVLFTFPIKAFSEDKKATVIDVTDLFATDVKALGLPEYVRKGYKITRLDTKKSFIDSIQSYPLNIESRHVKTYSAGAPPSNSSTGTVSVEMSNSMILLPEVPMKRRIFDERVGWFTSSQIDYGSEAQKSEKVTYLNRWRLEVKDEDLEKFRRGELVEPKKQIVYYIDRATPEKWRPFIKQGIEDWQVAFEAAGFKNAIIAKDPPTKEEDPEWSPEDARYSVVRYLASPIPNANGPHVNDPRSGEILESDINWYHNVMSLLQGWFFVQTAAINPEAQSVGFKDEVMGELIKFVSSHEVGHTLGLPHNMGSSASYPVDSLRSATFTKKHGTAPSIMDYARFNYVAQPGDKDVALMPNIGVYDKYAMNWGYRPILDVETPEDEKETLDGWILEHAGDPWYRFGHQQASDVVDPSSQTEDLGDDAIKASSYGIANLKRIMENLIDWTSKKGENYDDLSEMYGHVVSQFNRYMGHVSSNVGGVYENYKTSDQDGLVYTHVDKSRQKNSLKFVIDQLFKTPTWLIDKDIIGKTEYSGITERVRGLQVRSLNNVLSLGRMMRMIENETLNGSEAYTLVSMMSDLRNGIWTELRSGRSIDTYRRNLQRAHIEQLASLMTAKDTKGSRGSSYVKSTAVTVKQSDIIPVVRGELNRIKRDAQRAASSAPNTITRYHLQDISKRIDAILEPK</sequence>
<dbReference type="Pfam" id="PF17162">
    <property type="entry name" value="DUF5118"/>
    <property type="match status" value="1"/>
</dbReference>
<reference evidence="6 7" key="1">
    <citation type="journal article" date="2011" name="J. Microbiol.">
        <title>Gramella jeungdoensis sp. nov., isolated from a solar saltern in Korea.</title>
        <authorList>
            <person name="Joung Y."/>
            <person name="Kim H."/>
            <person name="Jang T."/>
            <person name="Ahn T.S."/>
            <person name="Joh K."/>
        </authorList>
    </citation>
    <scope>NUCLEOTIDE SEQUENCE [LARGE SCALE GENOMIC DNA]</scope>
    <source>
        <strain evidence="6 7">KCTC 23123</strain>
    </source>
</reference>
<dbReference type="SUPFAM" id="SSF55486">
    <property type="entry name" value="Metalloproteases ('zincins'), catalytic domain"/>
    <property type="match status" value="1"/>
</dbReference>
<keyword evidence="2" id="KW-0732">Signal</keyword>
<accession>A0A4Y8AT21</accession>
<dbReference type="PANTHER" id="PTHR38478:SF1">
    <property type="entry name" value="ZINC DEPENDENT METALLOPROTEASE DOMAIN LIPOPROTEIN"/>
    <property type="match status" value="1"/>
</dbReference>
<comment type="caution">
    <text evidence="6">The sequence shown here is derived from an EMBL/GenBank/DDBJ whole genome shotgun (WGS) entry which is preliminary data.</text>
</comment>
<feature type="signal peptide" evidence="2">
    <location>
        <begin position="1"/>
        <end position="24"/>
    </location>
</feature>
<name>A0A4Y8AT21_9FLAO</name>
<evidence type="ECO:0000259" key="4">
    <source>
        <dbReference type="Pfam" id="PF17148"/>
    </source>
</evidence>
<evidence type="ECO:0000259" key="3">
    <source>
        <dbReference type="Pfam" id="PF16313"/>
    </source>
</evidence>
<protein>
    <submittedName>
        <fullName evidence="6">DUF5117 domain-containing protein</fullName>
    </submittedName>
</protein>
<dbReference type="CDD" id="cd04276">
    <property type="entry name" value="ZnMc_MMP_like_2"/>
    <property type="match status" value="1"/>
</dbReference>
<dbReference type="InterPro" id="IPR033413">
    <property type="entry name" value="DUF5117"/>
</dbReference>
<dbReference type="InterPro" id="IPR034032">
    <property type="entry name" value="Zn_MMP-like_bac"/>
</dbReference>
<feature type="region of interest" description="Disordered" evidence="1">
    <location>
        <begin position="25"/>
        <end position="48"/>
    </location>
</feature>
<dbReference type="Pfam" id="PF17148">
    <property type="entry name" value="DUF5117"/>
    <property type="match status" value="1"/>
</dbReference>
<dbReference type="EMBL" id="SNQI01000002">
    <property type="protein sequence ID" value="TEW75041.1"/>
    <property type="molecule type" value="Genomic_DNA"/>
</dbReference>
<dbReference type="Proteomes" id="UP000298517">
    <property type="component" value="Unassembled WGS sequence"/>
</dbReference>
<evidence type="ECO:0000313" key="7">
    <source>
        <dbReference type="Proteomes" id="UP000298517"/>
    </source>
</evidence>
<gene>
    <name evidence="6" type="ORF">E2488_05820</name>
</gene>
<dbReference type="PANTHER" id="PTHR38478">
    <property type="entry name" value="PEPTIDASE M1A AND M12B"/>
    <property type="match status" value="1"/>
</dbReference>